<dbReference type="SUPFAM" id="SSF51316">
    <property type="entry name" value="Mss4-like"/>
    <property type="match status" value="1"/>
</dbReference>
<evidence type="ECO:0000256" key="1">
    <source>
        <dbReference type="ARBA" id="ARBA00005495"/>
    </source>
</evidence>
<name>A0A9N7Z9S2_PLEPL</name>
<feature type="region of interest" description="Disordered" evidence="4">
    <location>
        <begin position="175"/>
        <end position="194"/>
    </location>
</feature>
<evidence type="ECO:0000259" key="5">
    <source>
        <dbReference type="PROSITE" id="PS51891"/>
    </source>
</evidence>
<keyword evidence="2" id="KW-0479">Metal-binding</keyword>
<gene>
    <name evidence="6" type="ORF">PLEPLA_LOCUS43782</name>
</gene>
<dbReference type="PANTHER" id="PTHR28620:SF1">
    <property type="entry name" value="CENP-V_GFA DOMAIN-CONTAINING PROTEIN"/>
    <property type="match status" value="1"/>
</dbReference>
<dbReference type="Pfam" id="PF04828">
    <property type="entry name" value="GFA"/>
    <property type="match status" value="1"/>
</dbReference>
<dbReference type="AlphaFoldDB" id="A0A9N7Z9S2"/>
<dbReference type="Gene3D" id="2.170.150.70">
    <property type="match status" value="1"/>
</dbReference>
<dbReference type="EMBL" id="CADEAL010004280">
    <property type="protein sequence ID" value="CAB1456001.1"/>
    <property type="molecule type" value="Genomic_DNA"/>
</dbReference>
<evidence type="ECO:0000256" key="4">
    <source>
        <dbReference type="SAM" id="MobiDB-lite"/>
    </source>
</evidence>
<reference evidence="6" key="1">
    <citation type="submission" date="2020-03" db="EMBL/GenBank/DDBJ databases">
        <authorList>
            <person name="Weist P."/>
        </authorList>
    </citation>
    <scope>NUCLEOTIDE SEQUENCE</scope>
</reference>
<evidence type="ECO:0000313" key="7">
    <source>
        <dbReference type="Proteomes" id="UP001153269"/>
    </source>
</evidence>
<evidence type="ECO:0000256" key="2">
    <source>
        <dbReference type="ARBA" id="ARBA00022723"/>
    </source>
</evidence>
<dbReference type="InterPro" id="IPR011057">
    <property type="entry name" value="Mss4-like_sf"/>
</dbReference>
<evidence type="ECO:0000256" key="3">
    <source>
        <dbReference type="ARBA" id="ARBA00022833"/>
    </source>
</evidence>
<proteinExistence type="inferred from homology"/>
<dbReference type="InterPro" id="IPR052355">
    <property type="entry name" value="CENP-V-like"/>
</dbReference>
<evidence type="ECO:0000313" key="6">
    <source>
        <dbReference type="EMBL" id="CAB1456001.1"/>
    </source>
</evidence>
<sequence>MNRPGPYSGLLANSTLCQHKGWLLGWNALSHVSRLHNKHVTQVSPELQGGAGMDFVKHRGGCHCGAVRFEVWSSPNLHVFDCNCSICTKKQCHHFIVAKNQFTLLQGLDSLTTYTFGTHVSQHTFCKTCGVQSFFIPRSNPDGYGIAPHCLDPGTVQSSTVEKFCGEKWEESMEAHKSIRDMSRPVPDTVDERK</sequence>
<dbReference type="GO" id="GO:0046872">
    <property type="term" value="F:metal ion binding"/>
    <property type="evidence" value="ECO:0007669"/>
    <property type="project" value="UniProtKB-KW"/>
</dbReference>
<dbReference type="Proteomes" id="UP001153269">
    <property type="component" value="Unassembled WGS sequence"/>
</dbReference>
<dbReference type="PANTHER" id="PTHR28620">
    <property type="entry name" value="CENTROMERE PROTEIN V"/>
    <property type="match status" value="1"/>
</dbReference>
<dbReference type="PROSITE" id="PS51891">
    <property type="entry name" value="CENP_V_GFA"/>
    <property type="match status" value="1"/>
</dbReference>
<protein>
    <recommendedName>
        <fullName evidence="5">CENP-V/GFA domain-containing protein</fullName>
    </recommendedName>
</protein>
<dbReference type="InterPro" id="IPR006913">
    <property type="entry name" value="CENP-V/GFA"/>
</dbReference>
<feature type="domain" description="CENP-V/GFA" evidence="5">
    <location>
        <begin position="58"/>
        <end position="170"/>
    </location>
</feature>
<accession>A0A9N7Z9S2</accession>
<comment type="caution">
    <text evidence="6">The sequence shown here is derived from an EMBL/GenBank/DDBJ whole genome shotgun (WGS) entry which is preliminary data.</text>
</comment>
<keyword evidence="3" id="KW-0862">Zinc</keyword>
<keyword evidence="7" id="KW-1185">Reference proteome</keyword>
<comment type="similarity">
    <text evidence="1">Belongs to the Gfa family.</text>
</comment>
<organism evidence="6 7">
    <name type="scientific">Pleuronectes platessa</name>
    <name type="common">European plaice</name>
    <dbReference type="NCBI Taxonomy" id="8262"/>
    <lineage>
        <taxon>Eukaryota</taxon>
        <taxon>Metazoa</taxon>
        <taxon>Chordata</taxon>
        <taxon>Craniata</taxon>
        <taxon>Vertebrata</taxon>
        <taxon>Euteleostomi</taxon>
        <taxon>Actinopterygii</taxon>
        <taxon>Neopterygii</taxon>
        <taxon>Teleostei</taxon>
        <taxon>Neoteleostei</taxon>
        <taxon>Acanthomorphata</taxon>
        <taxon>Carangaria</taxon>
        <taxon>Pleuronectiformes</taxon>
        <taxon>Pleuronectoidei</taxon>
        <taxon>Pleuronectidae</taxon>
        <taxon>Pleuronectes</taxon>
    </lineage>
</organism>
<dbReference type="GO" id="GO:0016846">
    <property type="term" value="F:carbon-sulfur lyase activity"/>
    <property type="evidence" value="ECO:0007669"/>
    <property type="project" value="InterPro"/>
</dbReference>